<proteinExistence type="predicted"/>
<evidence type="ECO:0000313" key="1">
    <source>
        <dbReference type="EMBL" id="KAL0130528.1"/>
    </source>
</evidence>
<dbReference type="AlphaFoldDB" id="A0AAW2GTH8"/>
<keyword evidence="2" id="KW-1185">Reference proteome</keyword>
<comment type="caution">
    <text evidence="1">The sequence shown here is derived from an EMBL/GenBank/DDBJ whole genome shotgun (WGS) entry which is preliminary data.</text>
</comment>
<reference evidence="1 2" key="1">
    <citation type="submission" date="2023-03" db="EMBL/GenBank/DDBJ databases">
        <title>High recombination rates correlate with genetic variation in Cardiocondyla obscurior ants.</title>
        <authorList>
            <person name="Errbii M."/>
        </authorList>
    </citation>
    <scope>NUCLEOTIDE SEQUENCE [LARGE SCALE GENOMIC DNA]</scope>
    <source>
        <strain evidence="1">Alpha-2009</strain>
        <tissue evidence="1">Whole body</tissue>
    </source>
</reference>
<gene>
    <name evidence="1" type="ORF">PUN28_002274</name>
</gene>
<accession>A0AAW2GTH8</accession>
<sequence>MNIHRKEILPPRLNAILTKLIKGPLLRRPIIKFNLRLSAKSICEESKSRCIKFRNFQVTSAASWRAEFVNIFRNLRTGCLILHPLRKSESETQMRI</sequence>
<organism evidence="1 2">
    <name type="scientific">Cardiocondyla obscurior</name>
    <dbReference type="NCBI Taxonomy" id="286306"/>
    <lineage>
        <taxon>Eukaryota</taxon>
        <taxon>Metazoa</taxon>
        <taxon>Ecdysozoa</taxon>
        <taxon>Arthropoda</taxon>
        <taxon>Hexapoda</taxon>
        <taxon>Insecta</taxon>
        <taxon>Pterygota</taxon>
        <taxon>Neoptera</taxon>
        <taxon>Endopterygota</taxon>
        <taxon>Hymenoptera</taxon>
        <taxon>Apocrita</taxon>
        <taxon>Aculeata</taxon>
        <taxon>Formicoidea</taxon>
        <taxon>Formicidae</taxon>
        <taxon>Myrmicinae</taxon>
        <taxon>Cardiocondyla</taxon>
    </lineage>
</organism>
<dbReference type="EMBL" id="JADYXP020000002">
    <property type="protein sequence ID" value="KAL0130528.1"/>
    <property type="molecule type" value="Genomic_DNA"/>
</dbReference>
<dbReference type="Proteomes" id="UP001430953">
    <property type="component" value="Unassembled WGS sequence"/>
</dbReference>
<protein>
    <submittedName>
        <fullName evidence="1">Uncharacterized protein</fullName>
    </submittedName>
</protein>
<name>A0AAW2GTH8_9HYME</name>
<evidence type="ECO:0000313" key="2">
    <source>
        <dbReference type="Proteomes" id="UP001430953"/>
    </source>
</evidence>